<accession>A0A1A8PHC0</accession>
<proteinExistence type="predicted"/>
<gene>
    <name evidence="2" type="primary">Nfu_g_1_003392</name>
</gene>
<dbReference type="AlphaFoldDB" id="A0A1A8PHC0"/>
<protein>
    <submittedName>
        <fullName evidence="2">Uncharacterized protein</fullName>
    </submittedName>
</protein>
<reference evidence="2" key="1">
    <citation type="submission" date="2016-05" db="EMBL/GenBank/DDBJ databases">
        <authorList>
            <person name="Lavstsen T."/>
            <person name="Jespersen J.S."/>
        </authorList>
    </citation>
    <scope>NUCLEOTIDE SEQUENCE</scope>
    <source>
        <tissue evidence="2">Brain</tissue>
    </source>
</reference>
<feature type="non-terminal residue" evidence="2">
    <location>
        <position position="51"/>
    </location>
</feature>
<name>A0A1A8PHC0_9TELE</name>
<dbReference type="EMBL" id="HAEG01007982">
    <property type="protein sequence ID" value="SBR80661.1"/>
    <property type="molecule type" value="Transcribed_RNA"/>
</dbReference>
<reference evidence="2" key="2">
    <citation type="submission" date="2016-06" db="EMBL/GenBank/DDBJ databases">
        <title>The genome of a short-lived fish provides insights into sex chromosome evolution and the genetic control of aging.</title>
        <authorList>
            <person name="Reichwald K."/>
            <person name="Felder M."/>
            <person name="Petzold A."/>
            <person name="Koch P."/>
            <person name="Groth M."/>
            <person name="Platzer M."/>
        </authorList>
    </citation>
    <scope>NUCLEOTIDE SEQUENCE</scope>
    <source>
        <tissue evidence="2">Brain</tissue>
    </source>
</reference>
<evidence type="ECO:0000313" key="2">
    <source>
        <dbReference type="EMBL" id="SBR80661.1"/>
    </source>
</evidence>
<organism evidence="2">
    <name type="scientific">Nothobranchius pienaari</name>
    <dbReference type="NCBI Taxonomy" id="704102"/>
    <lineage>
        <taxon>Eukaryota</taxon>
        <taxon>Metazoa</taxon>
        <taxon>Chordata</taxon>
        <taxon>Craniata</taxon>
        <taxon>Vertebrata</taxon>
        <taxon>Euteleostomi</taxon>
        <taxon>Actinopterygii</taxon>
        <taxon>Neopterygii</taxon>
        <taxon>Teleostei</taxon>
        <taxon>Neoteleostei</taxon>
        <taxon>Acanthomorphata</taxon>
        <taxon>Ovalentaria</taxon>
        <taxon>Atherinomorphae</taxon>
        <taxon>Cyprinodontiformes</taxon>
        <taxon>Nothobranchiidae</taxon>
        <taxon>Nothobranchius</taxon>
    </lineage>
</organism>
<evidence type="ECO:0000256" key="1">
    <source>
        <dbReference type="SAM" id="MobiDB-lite"/>
    </source>
</evidence>
<sequence>MGRARGNRQEVSTASERRGQEMSQARYAAPLKPQAPPPQSWAEELSSAGRS</sequence>
<feature type="region of interest" description="Disordered" evidence="1">
    <location>
        <begin position="1"/>
        <end position="51"/>
    </location>
</feature>